<keyword evidence="2" id="KW-1185">Reference proteome</keyword>
<reference evidence="1 2" key="1">
    <citation type="submission" date="2017-03" db="EMBL/GenBank/DDBJ databases">
        <title>Genome of the blue death feigning beetle - Asbolus verrucosus.</title>
        <authorList>
            <person name="Rider S.D."/>
        </authorList>
    </citation>
    <scope>NUCLEOTIDE SEQUENCE [LARGE SCALE GENOMIC DNA]</scope>
    <source>
        <strain evidence="1">Butters</strain>
        <tissue evidence="1">Head and leg muscle</tissue>
    </source>
</reference>
<protein>
    <submittedName>
        <fullName evidence="1">Uncharacterized protein</fullName>
    </submittedName>
</protein>
<dbReference type="EMBL" id="QDEB01107340">
    <property type="protein sequence ID" value="RZB84949.1"/>
    <property type="molecule type" value="Genomic_DNA"/>
</dbReference>
<proteinExistence type="predicted"/>
<gene>
    <name evidence="1" type="ORF">BDFB_004738</name>
</gene>
<evidence type="ECO:0000313" key="2">
    <source>
        <dbReference type="Proteomes" id="UP000292052"/>
    </source>
</evidence>
<accession>A0A482VEM9</accession>
<dbReference type="Proteomes" id="UP000292052">
    <property type="component" value="Unassembled WGS sequence"/>
</dbReference>
<organism evidence="1 2">
    <name type="scientific">Asbolus verrucosus</name>
    <name type="common">Desert ironclad beetle</name>
    <dbReference type="NCBI Taxonomy" id="1661398"/>
    <lineage>
        <taxon>Eukaryota</taxon>
        <taxon>Metazoa</taxon>
        <taxon>Ecdysozoa</taxon>
        <taxon>Arthropoda</taxon>
        <taxon>Hexapoda</taxon>
        <taxon>Insecta</taxon>
        <taxon>Pterygota</taxon>
        <taxon>Neoptera</taxon>
        <taxon>Endopterygota</taxon>
        <taxon>Coleoptera</taxon>
        <taxon>Polyphaga</taxon>
        <taxon>Cucujiformia</taxon>
        <taxon>Tenebrionidae</taxon>
        <taxon>Pimeliinae</taxon>
        <taxon>Asbolus</taxon>
    </lineage>
</organism>
<comment type="caution">
    <text evidence="1">The sequence shown here is derived from an EMBL/GenBank/DDBJ whole genome shotgun (WGS) entry which is preliminary data.</text>
</comment>
<dbReference type="AlphaFoldDB" id="A0A482VEM9"/>
<evidence type="ECO:0000313" key="1">
    <source>
        <dbReference type="EMBL" id="RZB84949.1"/>
    </source>
</evidence>
<sequence length="95" mass="11461">MVKWNGSDDVFEWLPTRFLFDGRNVWSVNNVFYSYSIRSTVVFQLLPQQRRLQYLGQSVRWPTQIRRLLQRSIKHVHAGCSRFNKKRRTGYADPR</sequence>
<name>A0A482VEM9_ASBVE</name>